<comment type="subcellular location">
    <subcellularLocation>
        <location evidence="1">Cell membrane</location>
        <topology evidence="1">Multi-pass membrane protein</topology>
    </subcellularLocation>
</comment>
<accession>A0A919SNE9</accession>
<feature type="transmembrane region" description="Helical" evidence="7">
    <location>
        <begin position="726"/>
        <end position="754"/>
    </location>
</feature>
<feature type="transmembrane region" description="Helical" evidence="7">
    <location>
        <begin position="498"/>
        <end position="520"/>
    </location>
</feature>
<feature type="transmembrane region" description="Helical" evidence="7">
    <location>
        <begin position="310"/>
        <end position="338"/>
    </location>
</feature>
<comment type="caution">
    <text evidence="9">The sequence shown here is derived from an EMBL/GenBank/DDBJ whole genome shotgun (WGS) entry which is preliminary data.</text>
</comment>
<evidence type="ECO:0000313" key="10">
    <source>
        <dbReference type="Proteomes" id="UP000680865"/>
    </source>
</evidence>
<keyword evidence="2" id="KW-1003">Cell membrane</keyword>
<sequence>MKVLGTQLAGVARRPARLLLTGLAVLVASFVVYTSVLAQSIAERTVLDGLSGTPAAVDLLIGDKELLGGVPIDTGQLAAAAKVPGVAEAVGRLSTDTQIGGENGQYLGVVADPGSGPLSAVRTTQGAYPSAPGQIAVTPRTADRLGLPVGSTVTVTTGWDDDGKPIKPVTLTVTGMVEGQNDYGFIAYAPLSSVTKLDGTGRLEQIDLRLAPGTDPATVQAALQGIVDAGPQPSEGQPRASVVTGAEMRANEAREAAGDVDQVFIAVDVFVAVAVLAAGLVAASTFRIVFAQRMRQLALLRAIGAGRGALWRALAAEGALTGFAVGVAGVLLAVAAGFGIPPLVRATGTNLASPTLPLLPMLGVVLLAVLITVVAVIAPAFSAARVAPLEALRAAGSTQGKRGIGVLRGVLGTLTALAAAAPAVYVATNLPGRDPKDYNPEPMLMAVVASGALAYLALIMLGPLIVRPVLALFGLPLRRLGPVGRLAVGGVGGAPRRAAAVSVVVALGVTLIAGVVVTGASVRILADRDLAVSSPADFEITAQGDDLIPADLLTKAGQSPDLAHISGYRRLPTVRIAGTDADMQAVDLSLTTLPALKNLDVRTGTLADMGKGRIVLTGFAADYTGLGAGQTTTLTSAGHKVQVIVAAVLPDNAPLQASLLVDPADLTTLGAPAGLTGMLADSAKTGEDGRNAALNAVQKLTQGRAGLGMEVLADQRDQLNGVLNGVLAIAIGLVGLTVLIAVVGVGTTTALSVVERVRESGLLRAVGLSRAGLRTMLTTESALYGVLGAAIGLLLGVPYAWLAIQSLGLQAPLALPVWQLAAVFVALVVLTALAGVLPARKAAKVSPVAALATD</sequence>
<evidence type="ECO:0000256" key="2">
    <source>
        <dbReference type="ARBA" id="ARBA00022475"/>
    </source>
</evidence>
<dbReference type="Pfam" id="PF02687">
    <property type="entry name" value="FtsX"/>
    <property type="match status" value="2"/>
</dbReference>
<dbReference type="InterPro" id="IPR050250">
    <property type="entry name" value="Macrolide_Exporter_MacB"/>
</dbReference>
<evidence type="ECO:0000256" key="6">
    <source>
        <dbReference type="ARBA" id="ARBA00038076"/>
    </source>
</evidence>
<evidence type="ECO:0000256" key="3">
    <source>
        <dbReference type="ARBA" id="ARBA00022692"/>
    </source>
</evidence>
<gene>
    <name evidence="9" type="ORF">Aco04nite_46330</name>
</gene>
<evidence type="ECO:0000259" key="8">
    <source>
        <dbReference type="Pfam" id="PF02687"/>
    </source>
</evidence>
<comment type="similarity">
    <text evidence="6">Belongs to the ABC-4 integral membrane protein family.</text>
</comment>
<proteinExistence type="inferred from homology"/>
<evidence type="ECO:0000256" key="1">
    <source>
        <dbReference type="ARBA" id="ARBA00004651"/>
    </source>
</evidence>
<dbReference type="PANTHER" id="PTHR30572">
    <property type="entry name" value="MEMBRANE COMPONENT OF TRANSPORTER-RELATED"/>
    <property type="match status" value="1"/>
</dbReference>
<feature type="transmembrane region" description="Helical" evidence="7">
    <location>
        <begin position="269"/>
        <end position="290"/>
    </location>
</feature>
<protein>
    <submittedName>
        <fullName evidence="9">ABC transporter permease</fullName>
    </submittedName>
</protein>
<feature type="transmembrane region" description="Helical" evidence="7">
    <location>
        <begin position="358"/>
        <end position="384"/>
    </location>
</feature>
<organism evidence="9 10">
    <name type="scientific">Winogradskya consettensis</name>
    <dbReference type="NCBI Taxonomy" id="113560"/>
    <lineage>
        <taxon>Bacteria</taxon>
        <taxon>Bacillati</taxon>
        <taxon>Actinomycetota</taxon>
        <taxon>Actinomycetes</taxon>
        <taxon>Micromonosporales</taxon>
        <taxon>Micromonosporaceae</taxon>
        <taxon>Winogradskya</taxon>
    </lineage>
</organism>
<feature type="transmembrane region" description="Helical" evidence="7">
    <location>
        <begin position="816"/>
        <end position="837"/>
    </location>
</feature>
<evidence type="ECO:0000256" key="4">
    <source>
        <dbReference type="ARBA" id="ARBA00022989"/>
    </source>
</evidence>
<keyword evidence="5 7" id="KW-0472">Membrane</keyword>
<dbReference type="PANTHER" id="PTHR30572:SF4">
    <property type="entry name" value="ABC TRANSPORTER PERMEASE YTRF"/>
    <property type="match status" value="1"/>
</dbReference>
<evidence type="ECO:0000256" key="5">
    <source>
        <dbReference type="ARBA" id="ARBA00023136"/>
    </source>
</evidence>
<dbReference type="Proteomes" id="UP000680865">
    <property type="component" value="Unassembled WGS sequence"/>
</dbReference>
<keyword evidence="4 7" id="KW-1133">Transmembrane helix</keyword>
<evidence type="ECO:0000313" key="9">
    <source>
        <dbReference type="EMBL" id="GIM75622.1"/>
    </source>
</evidence>
<dbReference type="RefSeq" id="WP_212999313.1">
    <property type="nucleotide sequence ID" value="NZ_BAAATW010000013.1"/>
</dbReference>
<dbReference type="GO" id="GO:0022857">
    <property type="term" value="F:transmembrane transporter activity"/>
    <property type="evidence" value="ECO:0007669"/>
    <property type="project" value="TreeGrafter"/>
</dbReference>
<feature type="domain" description="ABC3 transporter permease C-terminal" evidence="8">
    <location>
        <begin position="269"/>
        <end position="386"/>
    </location>
</feature>
<dbReference type="EMBL" id="BOQP01000024">
    <property type="protein sequence ID" value="GIM75622.1"/>
    <property type="molecule type" value="Genomic_DNA"/>
</dbReference>
<feature type="domain" description="ABC3 transporter permease C-terminal" evidence="8">
    <location>
        <begin position="733"/>
        <end position="847"/>
    </location>
</feature>
<dbReference type="GO" id="GO:0005886">
    <property type="term" value="C:plasma membrane"/>
    <property type="evidence" value="ECO:0007669"/>
    <property type="project" value="UniProtKB-SubCell"/>
</dbReference>
<reference evidence="9" key="1">
    <citation type="submission" date="2021-03" db="EMBL/GenBank/DDBJ databases">
        <title>Whole genome shotgun sequence of Actinoplanes consettensis NBRC 14913.</title>
        <authorList>
            <person name="Komaki H."/>
            <person name="Tamura T."/>
        </authorList>
    </citation>
    <scope>NUCLEOTIDE SEQUENCE</scope>
    <source>
        <strain evidence="9">NBRC 14913</strain>
    </source>
</reference>
<dbReference type="AlphaFoldDB" id="A0A919SNE9"/>
<feature type="transmembrane region" description="Helical" evidence="7">
    <location>
        <begin position="782"/>
        <end position="804"/>
    </location>
</feature>
<feature type="transmembrane region" description="Helical" evidence="7">
    <location>
        <begin position="405"/>
        <end position="427"/>
    </location>
</feature>
<name>A0A919SNE9_9ACTN</name>
<feature type="transmembrane region" description="Helical" evidence="7">
    <location>
        <begin position="447"/>
        <end position="477"/>
    </location>
</feature>
<evidence type="ECO:0000256" key="7">
    <source>
        <dbReference type="SAM" id="Phobius"/>
    </source>
</evidence>
<keyword evidence="3 7" id="KW-0812">Transmembrane</keyword>
<dbReference type="InterPro" id="IPR003838">
    <property type="entry name" value="ABC3_permease_C"/>
</dbReference>
<keyword evidence="10" id="KW-1185">Reference proteome</keyword>